<reference evidence="2" key="1">
    <citation type="submission" date="2016-10" db="EMBL/GenBank/DDBJ databases">
        <authorList>
            <person name="Varghese N."/>
            <person name="Submissions S."/>
        </authorList>
    </citation>
    <scope>NUCLEOTIDE SEQUENCE [LARGE SCALE GENOMIC DNA]</scope>
    <source>
        <strain evidence="2">DSM 3384</strain>
    </source>
</reference>
<gene>
    <name evidence="1" type="ORF">SAMN04487931_10387</name>
</gene>
<dbReference type="AlphaFoldDB" id="A0A1H2EG00"/>
<dbReference type="EMBL" id="FNLL01000003">
    <property type="protein sequence ID" value="SDT94011.1"/>
    <property type="molecule type" value="Genomic_DNA"/>
</dbReference>
<dbReference type="Proteomes" id="UP000199608">
    <property type="component" value="Unassembled WGS sequence"/>
</dbReference>
<protein>
    <submittedName>
        <fullName evidence="1">Uncharacterized protein</fullName>
    </submittedName>
</protein>
<accession>A0A1H2EG00</accession>
<evidence type="ECO:0000313" key="2">
    <source>
        <dbReference type="Proteomes" id="UP000199608"/>
    </source>
</evidence>
<sequence>MELEKREILTIQKLARNLATFAIDRTDLKELLAAIPENSRSNLTAIEYELQLLKILSVGWAISFFMPANDKNKGPLTEMFWEYIREISGNISTLTQTTTSQSIDYFDILKNRLNNYLKMMQDNPEEAQNPVNIMGPAFANACKCDNDPIAILTGTKMFTLTLGAVKEYLNAVKIDDIKLN</sequence>
<organism evidence="1 2">
    <name type="scientific">Desulfobacula phenolica</name>
    <dbReference type="NCBI Taxonomy" id="90732"/>
    <lineage>
        <taxon>Bacteria</taxon>
        <taxon>Pseudomonadati</taxon>
        <taxon>Thermodesulfobacteriota</taxon>
        <taxon>Desulfobacteria</taxon>
        <taxon>Desulfobacterales</taxon>
        <taxon>Desulfobacteraceae</taxon>
        <taxon>Desulfobacula</taxon>
    </lineage>
</organism>
<keyword evidence="2" id="KW-1185">Reference proteome</keyword>
<proteinExistence type="predicted"/>
<name>A0A1H2EG00_9BACT</name>
<dbReference type="RefSeq" id="WP_092231315.1">
    <property type="nucleotide sequence ID" value="NZ_FNLL01000003.1"/>
</dbReference>
<evidence type="ECO:0000313" key="1">
    <source>
        <dbReference type="EMBL" id="SDT94011.1"/>
    </source>
</evidence>